<dbReference type="RefSeq" id="WP_379855135.1">
    <property type="nucleotide sequence ID" value="NZ_JBHZPZ010000011.1"/>
</dbReference>
<dbReference type="EMBL" id="JBHZPZ010000011">
    <property type="protein sequence ID" value="MFE3868485.1"/>
    <property type="molecule type" value="Genomic_DNA"/>
</dbReference>
<proteinExistence type="predicted"/>
<protein>
    <submittedName>
        <fullName evidence="1">Uncharacterized protein</fullName>
    </submittedName>
</protein>
<reference evidence="1 2" key="1">
    <citation type="submission" date="2024-06" db="EMBL/GenBank/DDBJ databases">
        <title>Flavobacterium spp. isolated from glacier.</title>
        <authorList>
            <person name="Han D."/>
        </authorList>
    </citation>
    <scope>NUCLEOTIDE SEQUENCE [LARGE SCALE GENOMIC DNA]</scope>
    <source>
        <strain evidence="1 2">LS2P90</strain>
    </source>
</reference>
<accession>A0ABW6HY40</accession>
<gene>
    <name evidence="1" type="ORF">ACFX5E_10430</name>
</gene>
<evidence type="ECO:0000313" key="2">
    <source>
        <dbReference type="Proteomes" id="UP001600109"/>
    </source>
</evidence>
<organism evidence="1 2">
    <name type="scientific">Flavobacterium xylosi</name>
    <dbReference type="NCBI Taxonomy" id="3230415"/>
    <lineage>
        <taxon>Bacteria</taxon>
        <taxon>Pseudomonadati</taxon>
        <taxon>Bacteroidota</taxon>
        <taxon>Flavobacteriia</taxon>
        <taxon>Flavobacteriales</taxon>
        <taxon>Flavobacteriaceae</taxon>
        <taxon>Flavobacterium</taxon>
    </lineage>
</organism>
<evidence type="ECO:0000313" key="1">
    <source>
        <dbReference type="EMBL" id="MFE3868485.1"/>
    </source>
</evidence>
<dbReference type="Proteomes" id="UP001600109">
    <property type="component" value="Unassembled WGS sequence"/>
</dbReference>
<sequence length="405" mass="43524">MSTTPLTQELESNANTLNAPVASNEAMDTLTAQWYNAMITGLGLSDQQFQLYQGPNSMVKTSQDMWNLFNAVPPTSVNNYLDPSQANNFAPDYDLILSALITNPDTDFQNCMGDYYSKWQSYFADNDPKTWDAQGISDLFNKWAMKNAPSKTSCVSGLTKAFINPINIANNMFDSAKGSYAWNRTIDGLQTALAGGASKSFTMSSNTQSSDVKHTWAGGGTSVIFDLFSFGGDASYDDLSSKATSSGVEISAEFTKVTTFAAGPYAQTDANNPILADYSPWYSSASLAKAYTTKDNTVWNNQNPTTWDTAFGTNGFLQRMASAIVVADGIEITMSSSTSYSSSEQTQILAAAKVGLWPFFSASGSGGTTTEVTFNDFGAFTSVTKIASGNPQILGVIQSSMESIF</sequence>
<name>A0ABW6HY40_9FLAO</name>
<comment type="caution">
    <text evidence="1">The sequence shown here is derived from an EMBL/GenBank/DDBJ whole genome shotgun (WGS) entry which is preliminary data.</text>
</comment>
<keyword evidence="2" id="KW-1185">Reference proteome</keyword>